<keyword evidence="1" id="KW-0802">TPR repeat</keyword>
<dbReference type="Proteomes" id="UP000242474">
    <property type="component" value="Unassembled WGS sequence"/>
</dbReference>
<dbReference type="STRING" id="763665.A0A2G5BBA4"/>
<dbReference type="Pfam" id="PF00515">
    <property type="entry name" value="TPR_1"/>
    <property type="match status" value="1"/>
</dbReference>
<evidence type="ECO:0000313" key="2">
    <source>
        <dbReference type="EMBL" id="PIA15997.1"/>
    </source>
</evidence>
<dbReference type="Pfam" id="PF14559">
    <property type="entry name" value="TPR_19"/>
    <property type="match status" value="1"/>
</dbReference>
<evidence type="ECO:0000256" key="1">
    <source>
        <dbReference type="PROSITE-ProRule" id="PRU00339"/>
    </source>
</evidence>
<dbReference type="InterPro" id="IPR006597">
    <property type="entry name" value="Sel1-like"/>
</dbReference>
<dbReference type="PANTHER" id="PTHR44998:SF1">
    <property type="entry name" value="UDP-N-ACETYLGLUCOSAMINE--PEPTIDE N-ACETYLGLUCOSAMINYLTRANSFERASE 110 KDA SUBUNIT"/>
    <property type="match status" value="1"/>
</dbReference>
<keyword evidence="3" id="KW-1185">Reference proteome</keyword>
<dbReference type="SMART" id="SM00671">
    <property type="entry name" value="SEL1"/>
    <property type="match status" value="3"/>
</dbReference>
<dbReference type="PROSITE" id="PS50005">
    <property type="entry name" value="TPR"/>
    <property type="match status" value="1"/>
</dbReference>
<dbReference type="GO" id="GO:0016757">
    <property type="term" value="F:glycosyltransferase activity"/>
    <property type="evidence" value="ECO:0007669"/>
    <property type="project" value="TreeGrafter"/>
</dbReference>
<gene>
    <name evidence="2" type="ORF">COEREDRAFT_87484</name>
</gene>
<dbReference type="OrthoDB" id="1926212at2759"/>
<proteinExistence type="predicted"/>
<feature type="repeat" description="TPR" evidence="1">
    <location>
        <begin position="218"/>
        <end position="251"/>
    </location>
</feature>
<dbReference type="SUPFAM" id="SSF48452">
    <property type="entry name" value="TPR-like"/>
    <property type="match status" value="1"/>
</dbReference>
<dbReference type="AlphaFoldDB" id="A0A2G5BBA4"/>
<dbReference type="GO" id="GO:0006493">
    <property type="term" value="P:protein O-linked glycosylation"/>
    <property type="evidence" value="ECO:0007669"/>
    <property type="project" value="TreeGrafter"/>
</dbReference>
<name>A0A2G5BBA4_COERN</name>
<dbReference type="InterPro" id="IPR011990">
    <property type="entry name" value="TPR-like_helical_dom_sf"/>
</dbReference>
<sequence>MATQPQRMRSLALSAYLRRNTALSIAVSAGFSVASASASATVAVSSEAGIEIGDAECVVWLSWLAGCFNDLFVDRLVGRFVGCAATALLASGILCNFGAPSTTENIIECKKEKVIKEIEYYLTARIIKSRILSSNLTAVRTLKGTQYQITRQHLTFDHVLKVNQATRYYASDAGFSTTNPALFESQKAMALGASALTQGNADLALGHLIRALELHPTADVHYNMGICQYMLKDMDKALDHWKKSVKMDPLQADVYVSLGNVYFMSKNDPDMAINYMKQALELSPTDPEIQFNLACMYESKNDIESAIKLYDQAVSHGLEKAKVHLRNAMAKKMKNAI</sequence>
<accession>A0A2G5BBA4</accession>
<dbReference type="InterPro" id="IPR019734">
    <property type="entry name" value="TPR_rpt"/>
</dbReference>
<evidence type="ECO:0000313" key="3">
    <source>
        <dbReference type="Proteomes" id="UP000242474"/>
    </source>
</evidence>
<reference evidence="2 3" key="1">
    <citation type="journal article" date="2015" name="Genome Biol. Evol.">
        <title>Phylogenomic analyses indicate that early fungi evolved digesting cell walls of algal ancestors of land plants.</title>
        <authorList>
            <person name="Chang Y."/>
            <person name="Wang S."/>
            <person name="Sekimoto S."/>
            <person name="Aerts A.L."/>
            <person name="Choi C."/>
            <person name="Clum A."/>
            <person name="LaButti K.M."/>
            <person name="Lindquist E.A."/>
            <person name="Yee Ngan C."/>
            <person name="Ohm R.A."/>
            <person name="Salamov A.A."/>
            <person name="Grigoriev I.V."/>
            <person name="Spatafora J.W."/>
            <person name="Berbee M.L."/>
        </authorList>
    </citation>
    <scope>NUCLEOTIDE SEQUENCE [LARGE SCALE GENOMIC DNA]</scope>
    <source>
        <strain evidence="2 3">NRRL 1564</strain>
    </source>
</reference>
<dbReference type="SMART" id="SM00028">
    <property type="entry name" value="TPR"/>
    <property type="match status" value="3"/>
</dbReference>
<dbReference type="Gene3D" id="1.25.40.10">
    <property type="entry name" value="Tetratricopeptide repeat domain"/>
    <property type="match status" value="1"/>
</dbReference>
<dbReference type="EMBL" id="KZ303503">
    <property type="protein sequence ID" value="PIA15997.1"/>
    <property type="molecule type" value="Genomic_DNA"/>
</dbReference>
<organism evidence="2 3">
    <name type="scientific">Coemansia reversa (strain ATCC 12441 / NRRL 1564)</name>
    <dbReference type="NCBI Taxonomy" id="763665"/>
    <lineage>
        <taxon>Eukaryota</taxon>
        <taxon>Fungi</taxon>
        <taxon>Fungi incertae sedis</taxon>
        <taxon>Zoopagomycota</taxon>
        <taxon>Kickxellomycotina</taxon>
        <taxon>Kickxellomycetes</taxon>
        <taxon>Kickxellales</taxon>
        <taxon>Kickxellaceae</taxon>
        <taxon>Coemansia</taxon>
    </lineage>
</organism>
<protein>
    <submittedName>
        <fullName evidence="2">TPR-like protein</fullName>
    </submittedName>
</protein>
<dbReference type="PANTHER" id="PTHR44998">
    <property type="match status" value="1"/>
</dbReference>